<proteinExistence type="inferred from homology"/>
<evidence type="ECO:0000313" key="14">
    <source>
        <dbReference type="Proteomes" id="UP000095665"/>
    </source>
</evidence>
<dbReference type="Gene3D" id="3.40.50.1980">
    <property type="entry name" value="Nitrogenase molybdenum iron protein domain"/>
    <property type="match status" value="2"/>
</dbReference>
<comment type="similarity">
    <text evidence="2">Belongs to the bacterial solute-binding protein 9 family.</text>
</comment>
<keyword evidence="7" id="KW-0574">Periplasm</keyword>
<dbReference type="EMBL" id="LN999832">
    <property type="protein sequence ID" value="CUX95984.1"/>
    <property type="molecule type" value="Genomic_DNA"/>
</dbReference>
<comment type="subcellular location">
    <subcellularLocation>
        <location evidence="1">Periplasm</location>
    </subcellularLocation>
</comment>
<dbReference type="InterPro" id="IPR050492">
    <property type="entry name" value="Bact_metal-bind_prot9"/>
</dbReference>
<dbReference type="GO" id="GO:0046872">
    <property type="term" value="F:metal ion binding"/>
    <property type="evidence" value="ECO:0007669"/>
    <property type="project" value="UniProtKB-KW"/>
</dbReference>
<evidence type="ECO:0000256" key="8">
    <source>
        <dbReference type="ARBA" id="ARBA00022833"/>
    </source>
</evidence>
<evidence type="ECO:0000256" key="4">
    <source>
        <dbReference type="ARBA" id="ARBA00022448"/>
    </source>
</evidence>
<dbReference type="Proteomes" id="UP000095665">
    <property type="component" value="Chromosome I"/>
</dbReference>
<dbReference type="GO" id="GO:0006829">
    <property type="term" value="P:zinc ion transport"/>
    <property type="evidence" value="ECO:0007669"/>
    <property type="project" value="UniProtKB-KW"/>
</dbReference>
<keyword evidence="8" id="KW-0862">Zinc</keyword>
<evidence type="ECO:0000256" key="3">
    <source>
        <dbReference type="ARBA" id="ARBA00015915"/>
    </source>
</evidence>
<dbReference type="InterPro" id="IPR006127">
    <property type="entry name" value="ZnuA-like"/>
</dbReference>
<dbReference type="PANTHER" id="PTHR42953">
    <property type="entry name" value="HIGH-AFFINITY ZINC UPTAKE SYSTEM PROTEIN ZNUA-RELATED"/>
    <property type="match status" value="1"/>
</dbReference>
<evidence type="ECO:0000313" key="13">
    <source>
        <dbReference type="EMBL" id="CUX95984.1"/>
    </source>
</evidence>
<evidence type="ECO:0000256" key="7">
    <source>
        <dbReference type="ARBA" id="ARBA00022764"/>
    </source>
</evidence>
<dbReference type="NCBIfam" id="NF007091">
    <property type="entry name" value="PRK09545.1"/>
    <property type="match status" value="1"/>
</dbReference>
<evidence type="ECO:0000256" key="11">
    <source>
        <dbReference type="ARBA" id="ARBA00023157"/>
    </source>
</evidence>
<keyword evidence="6" id="KW-0732">Signal</keyword>
<dbReference type="Pfam" id="PF01297">
    <property type="entry name" value="ZnuA"/>
    <property type="match status" value="1"/>
</dbReference>
<dbReference type="InterPro" id="IPR035520">
    <property type="entry name" value="ZnuA"/>
</dbReference>
<dbReference type="KEGG" id="ged:FVIR_GE00164"/>
<dbReference type="AlphaFoldDB" id="A0A143WQI1"/>
<keyword evidence="11" id="KW-1015">Disulfide bond</keyword>
<evidence type="ECO:0000256" key="1">
    <source>
        <dbReference type="ARBA" id="ARBA00004418"/>
    </source>
</evidence>
<keyword evidence="14" id="KW-1185">Reference proteome</keyword>
<evidence type="ECO:0000256" key="2">
    <source>
        <dbReference type="ARBA" id="ARBA00011028"/>
    </source>
</evidence>
<evidence type="ECO:0000256" key="12">
    <source>
        <dbReference type="ARBA" id="ARBA00045516"/>
    </source>
</evidence>
<evidence type="ECO:0000256" key="9">
    <source>
        <dbReference type="ARBA" id="ARBA00022906"/>
    </source>
</evidence>
<keyword evidence="9" id="KW-0864">Zinc transport</keyword>
<dbReference type="SUPFAM" id="SSF53807">
    <property type="entry name" value="Helical backbone' metal receptor"/>
    <property type="match status" value="1"/>
</dbReference>
<dbReference type="CDD" id="cd01019">
    <property type="entry name" value="ZnuA"/>
    <property type="match status" value="1"/>
</dbReference>
<organism evidence="13 14">
    <name type="scientific">Candidatus Gullanella endobia</name>
    <dbReference type="NCBI Taxonomy" id="1070130"/>
    <lineage>
        <taxon>Bacteria</taxon>
        <taxon>Pseudomonadati</taxon>
        <taxon>Pseudomonadota</taxon>
        <taxon>Gammaproteobacteria</taxon>
        <taxon>Enterobacterales</taxon>
        <taxon>Enterobacteriaceae</taxon>
        <taxon>Candidatus Gullanella</taxon>
    </lineage>
</organism>
<evidence type="ECO:0000256" key="10">
    <source>
        <dbReference type="ARBA" id="ARBA00023065"/>
    </source>
</evidence>
<dbReference type="FunFam" id="3.40.50.1980:FF:000006">
    <property type="entry name" value="Zinc ABC transporter substrate-binding protein ZnuA"/>
    <property type="match status" value="1"/>
</dbReference>
<dbReference type="OrthoDB" id="7346865at2"/>
<protein>
    <recommendedName>
        <fullName evidence="3">High-affinity zinc uptake system protein ZnuA</fullName>
    </recommendedName>
</protein>
<comment type="function">
    <text evidence="12">Part of the ATP-binding cassette (ABC) transport system ZnuABC involved in zinc import. Binds zinc with high affinity and specificity and delivers it to the membrane permease for translocation into the cytoplasm.</text>
</comment>
<keyword evidence="10" id="KW-0406">Ion transport</keyword>
<name>A0A143WQI1_9ENTR</name>
<accession>A0A143WQI1</accession>
<keyword evidence="4" id="KW-0813">Transport</keyword>
<dbReference type="STRING" id="1070130.FVIR_GE00164"/>
<evidence type="ECO:0000256" key="5">
    <source>
        <dbReference type="ARBA" id="ARBA00022723"/>
    </source>
</evidence>
<reference evidence="14" key="1">
    <citation type="submission" date="2016-01" db="EMBL/GenBank/DDBJ databases">
        <authorList>
            <person name="Husnik F."/>
        </authorList>
    </citation>
    <scope>NUCLEOTIDE SEQUENCE [LARGE SCALE GENOMIC DNA]</scope>
</reference>
<keyword evidence="5" id="KW-0479">Metal-binding</keyword>
<dbReference type="PANTHER" id="PTHR42953:SF3">
    <property type="entry name" value="HIGH-AFFINITY ZINC UPTAKE SYSTEM PROTEIN ZNUA"/>
    <property type="match status" value="1"/>
</dbReference>
<evidence type="ECO:0000256" key="6">
    <source>
        <dbReference type="ARBA" id="ARBA00022729"/>
    </source>
</evidence>
<dbReference type="GO" id="GO:0042597">
    <property type="term" value="C:periplasmic space"/>
    <property type="evidence" value="ECO:0007669"/>
    <property type="project" value="UniProtKB-SubCell"/>
</dbReference>
<sequence>MLEFFSFNVAFRSIYRICLFILLYSVLWMVMTISHTQATIVTSIRPLGFIAAAISDGVMPVEVILPDGSSPHDYSLRPIDVLRLKKADIFIWVGPELESFLSRLVLSMPANRRITLSSLPVVIPLLQKGSKELNKNHEHDITDNRFNRHYHGEYNMHLWLSPNIAEYAAEAIYNHLLEFTPEKKQLLDENLRIFKYFLTKNNKNITKMLTSVRAKGYYVFHDAYGYFEAYYGLTPLGYFTVNPTIQPGAQALHKIRTQLIKKKATCIFAEEQFRPALIRAITRGTNVHIGTLDPLGVGIALDKESYVRFLLQLSNQYISCLKKNI</sequence>
<gene>
    <name evidence="13" type="primary">znuA</name>
    <name evidence="13" type="ORF">FVIR_GE00164</name>
</gene>
<dbReference type="PATRIC" id="fig|1070130.3.peg.262"/>